<accession>A0A183LMB5</accession>
<feature type="region of interest" description="Disordered" evidence="5">
    <location>
        <begin position="289"/>
        <end position="312"/>
    </location>
</feature>
<dbReference type="PANTHER" id="PTHR11453:SF36">
    <property type="entry name" value="ANION EXCHANGE PROTEIN"/>
    <property type="match status" value="1"/>
</dbReference>
<feature type="region of interest" description="Disordered" evidence="5">
    <location>
        <begin position="154"/>
        <end position="247"/>
    </location>
</feature>
<dbReference type="STRING" id="48269.A0A183LMB5"/>
<keyword evidence="2" id="KW-0812">Transmembrane</keyword>
<feature type="domain" description="Bicarbonate transporter-like transmembrane" evidence="6">
    <location>
        <begin position="1"/>
        <end position="106"/>
    </location>
</feature>
<evidence type="ECO:0000259" key="6">
    <source>
        <dbReference type="Pfam" id="PF00955"/>
    </source>
</evidence>
<feature type="compositionally biased region" description="Low complexity" evidence="5">
    <location>
        <begin position="203"/>
        <end position="224"/>
    </location>
</feature>
<dbReference type="PANTHER" id="PTHR11453">
    <property type="entry name" value="ANION EXCHANGE PROTEIN"/>
    <property type="match status" value="1"/>
</dbReference>
<name>A0A183LMB5_9TREM</name>
<reference evidence="7 8" key="1">
    <citation type="submission" date="2018-11" db="EMBL/GenBank/DDBJ databases">
        <authorList>
            <consortium name="Pathogen Informatics"/>
        </authorList>
    </citation>
    <scope>NUCLEOTIDE SEQUENCE [LARGE SCALE GENOMIC DNA]</scope>
    <source>
        <strain evidence="7 8">Zambia</strain>
    </source>
</reference>
<comment type="subcellular location">
    <subcellularLocation>
        <location evidence="1">Membrane</location>
        <topology evidence="1">Multi-pass membrane protein</topology>
    </subcellularLocation>
</comment>
<evidence type="ECO:0000313" key="8">
    <source>
        <dbReference type="Proteomes" id="UP000277204"/>
    </source>
</evidence>
<organism evidence="7 8">
    <name type="scientific">Schistosoma margrebowiei</name>
    <dbReference type="NCBI Taxonomy" id="48269"/>
    <lineage>
        <taxon>Eukaryota</taxon>
        <taxon>Metazoa</taxon>
        <taxon>Spiralia</taxon>
        <taxon>Lophotrochozoa</taxon>
        <taxon>Platyhelminthes</taxon>
        <taxon>Trematoda</taxon>
        <taxon>Digenea</taxon>
        <taxon>Strigeidida</taxon>
        <taxon>Schistosomatoidea</taxon>
        <taxon>Schistosomatidae</taxon>
        <taxon>Schistosoma</taxon>
    </lineage>
</organism>
<evidence type="ECO:0000256" key="1">
    <source>
        <dbReference type="ARBA" id="ARBA00004141"/>
    </source>
</evidence>
<dbReference type="InterPro" id="IPR003020">
    <property type="entry name" value="HCO3_transpt_euk"/>
</dbReference>
<dbReference type="GO" id="GO:0005886">
    <property type="term" value="C:plasma membrane"/>
    <property type="evidence" value="ECO:0007669"/>
    <property type="project" value="TreeGrafter"/>
</dbReference>
<dbReference type="GO" id="GO:0008510">
    <property type="term" value="F:sodium:bicarbonate symporter activity"/>
    <property type="evidence" value="ECO:0007669"/>
    <property type="project" value="TreeGrafter"/>
</dbReference>
<sequence>MPVLYGIFLFMGISSMRGIQMFERLSLLFMPVKYQPDYPYLRHVSLRRVHLFTIIQVACLVMLWVIKSIEVLAILFPIMVLAMCFIRKGLDFIFTQEELKWLDQILPSTKRKPFPRSLVTSVPSNNDFNKRINITEEMSKTSIWRQLSGADINNECKKTSNKSKDTKPSSGSSSKTRHRKAKHFSSTSPCEDDEDETFRTDTNHLSNNSTTTTTPGNNSNNNNSDANGQQDQSTSNSPSVAFPTKQQQPVIFCIDPKDTVNNTKGPTINVKENRNTDSLPLLDTPKIMINPPSNQGSPETAHRRQQHHIQRI</sequence>
<evidence type="ECO:0000256" key="4">
    <source>
        <dbReference type="ARBA" id="ARBA00023136"/>
    </source>
</evidence>
<dbReference type="InterPro" id="IPR011531">
    <property type="entry name" value="HCO3_transpt-like_TM_dom"/>
</dbReference>
<dbReference type="GO" id="GO:0006820">
    <property type="term" value="P:monoatomic anion transport"/>
    <property type="evidence" value="ECO:0007669"/>
    <property type="project" value="InterPro"/>
</dbReference>
<protein>
    <recommendedName>
        <fullName evidence="6">Bicarbonate transporter-like transmembrane domain-containing protein</fullName>
    </recommendedName>
</protein>
<keyword evidence="3" id="KW-1133">Transmembrane helix</keyword>
<dbReference type="GO" id="GO:0005452">
    <property type="term" value="F:solute:inorganic anion antiporter activity"/>
    <property type="evidence" value="ECO:0007669"/>
    <property type="project" value="InterPro"/>
</dbReference>
<keyword evidence="4" id="KW-0472">Membrane</keyword>
<evidence type="ECO:0000256" key="5">
    <source>
        <dbReference type="SAM" id="MobiDB-lite"/>
    </source>
</evidence>
<dbReference type="Proteomes" id="UP000277204">
    <property type="component" value="Unassembled WGS sequence"/>
</dbReference>
<dbReference type="GO" id="GO:0051453">
    <property type="term" value="P:regulation of intracellular pH"/>
    <property type="evidence" value="ECO:0007669"/>
    <property type="project" value="TreeGrafter"/>
</dbReference>
<dbReference type="EMBL" id="UZAI01001625">
    <property type="protein sequence ID" value="VDO63827.1"/>
    <property type="molecule type" value="Genomic_DNA"/>
</dbReference>
<feature type="compositionally biased region" description="Basic and acidic residues" evidence="5">
    <location>
        <begin position="154"/>
        <end position="167"/>
    </location>
</feature>
<dbReference type="AlphaFoldDB" id="A0A183LMB5"/>
<evidence type="ECO:0000313" key="7">
    <source>
        <dbReference type="EMBL" id="VDO63827.1"/>
    </source>
</evidence>
<proteinExistence type="predicted"/>
<gene>
    <name evidence="7" type="ORF">SMRZ_LOCUS4940</name>
</gene>
<feature type="compositionally biased region" description="Basic residues" evidence="5">
    <location>
        <begin position="303"/>
        <end position="312"/>
    </location>
</feature>
<feature type="compositionally biased region" description="Polar residues" evidence="5">
    <location>
        <begin position="225"/>
        <end position="247"/>
    </location>
</feature>
<evidence type="ECO:0000256" key="3">
    <source>
        <dbReference type="ARBA" id="ARBA00022989"/>
    </source>
</evidence>
<dbReference type="Pfam" id="PF00955">
    <property type="entry name" value="HCO3_cotransp"/>
    <property type="match status" value="1"/>
</dbReference>
<evidence type="ECO:0000256" key="2">
    <source>
        <dbReference type="ARBA" id="ARBA00022692"/>
    </source>
</evidence>
<keyword evidence="8" id="KW-1185">Reference proteome</keyword>